<dbReference type="Proteomes" id="UP000199167">
    <property type="component" value="Unassembled WGS sequence"/>
</dbReference>
<feature type="signal peptide" evidence="3">
    <location>
        <begin position="1"/>
        <end position="33"/>
    </location>
</feature>
<evidence type="ECO:0000256" key="2">
    <source>
        <dbReference type="SAM" id="Phobius"/>
    </source>
</evidence>
<dbReference type="AlphaFoldDB" id="A0A1I0MKN7"/>
<keyword evidence="5" id="KW-1185">Reference proteome</keyword>
<keyword evidence="2" id="KW-0812">Transmembrane</keyword>
<dbReference type="OrthoDB" id="8355034at2"/>
<evidence type="ECO:0008006" key="6">
    <source>
        <dbReference type="Google" id="ProtNLM"/>
    </source>
</evidence>
<sequence length="255" mass="28710">MPQIFWRTFQVRQFPVLFALLIALSSAASLARAQDNAISYIDPPTVDQGDAYRDAIAGDRIRADLNYVDETTRNLLDDNDTARPTEPVRERDGIYLPLGGSGFGVFFVVLFFVVLLFLFLKFGAGGTLMRGEPKDGSRKKTPTESWGLRPDDIPEGDLLSRIKAMSDRREALILLLRYCLLRAAEATDTHFRRADTEREALGRLPTNWPRFQQLRRLLMQTELVHYGGRDIDDNSYQSALNDGADILNAGGRNGR</sequence>
<keyword evidence="2" id="KW-1133">Transmembrane helix</keyword>
<evidence type="ECO:0000256" key="3">
    <source>
        <dbReference type="SAM" id="SignalP"/>
    </source>
</evidence>
<protein>
    <recommendedName>
        <fullName evidence="6">DUF4129 domain-containing protein</fullName>
    </recommendedName>
</protein>
<reference evidence="4 5" key="1">
    <citation type="submission" date="2016-10" db="EMBL/GenBank/DDBJ databases">
        <authorList>
            <person name="de Groot N.N."/>
        </authorList>
    </citation>
    <scope>NUCLEOTIDE SEQUENCE [LARGE SCALE GENOMIC DNA]</scope>
    <source>
        <strain evidence="4 5">DSM 17925</strain>
    </source>
</reference>
<feature type="transmembrane region" description="Helical" evidence="2">
    <location>
        <begin position="94"/>
        <end position="120"/>
    </location>
</feature>
<feature type="compositionally biased region" description="Basic and acidic residues" evidence="1">
    <location>
        <begin position="131"/>
        <end position="142"/>
    </location>
</feature>
<proteinExistence type="predicted"/>
<keyword evidence="3" id="KW-0732">Signal</keyword>
<evidence type="ECO:0000313" key="4">
    <source>
        <dbReference type="EMBL" id="SEV88625.1"/>
    </source>
</evidence>
<dbReference type="RefSeq" id="WP_089988868.1">
    <property type="nucleotide sequence ID" value="NZ_FOIZ01000001.1"/>
</dbReference>
<dbReference type="STRING" id="364200.SAMN04488515_0064"/>
<name>A0A1I0MKN7_9RHOB</name>
<organism evidence="4 5">
    <name type="scientific">Cognatiyoonia koreensis</name>
    <dbReference type="NCBI Taxonomy" id="364200"/>
    <lineage>
        <taxon>Bacteria</taxon>
        <taxon>Pseudomonadati</taxon>
        <taxon>Pseudomonadota</taxon>
        <taxon>Alphaproteobacteria</taxon>
        <taxon>Rhodobacterales</taxon>
        <taxon>Paracoccaceae</taxon>
        <taxon>Cognatiyoonia</taxon>
    </lineage>
</organism>
<feature type="region of interest" description="Disordered" evidence="1">
    <location>
        <begin position="130"/>
        <end position="149"/>
    </location>
</feature>
<evidence type="ECO:0000313" key="5">
    <source>
        <dbReference type="Proteomes" id="UP000199167"/>
    </source>
</evidence>
<feature type="chain" id="PRO_5011554569" description="DUF4129 domain-containing protein" evidence="3">
    <location>
        <begin position="34"/>
        <end position="255"/>
    </location>
</feature>
<gene>
    <name evidence="4" type="ORF">SAMN04488515_0064</name>
</gene>
<dbReference type="EMBL" id="FOIZ01000001">
    <property type="protein sequence ID" value="SEV88625.1"/>
    <property type="molecule type" value="Genomic_DNA"/>
</dbReference>
<keyword evidence="2" id="KW-0472">Membrane</keyword>
<accession>A0A1I0MKN7</accession>
<evidence type="ECO:0000256" key="1">
    <source>
        <dbReference type="SAM" id="MobiDB-lite"/>
    </source>
</evidence>